<evidence type="ECO:0000313" key="3">
    <source>
        <dbReference type="EMBL" id="AAS11216.1"/>
    </source>
</evidence>
<reference evidence="3 4" key="1">
    <citation type="journal article" date="2004" name="Proc. Natl. Acad. Sci. U.S.A.">
        <title>Comparison of the genome of the oral pathogen Treponema denticola with other spirochete genomes.</title>
        <authorList>
            <person name="Seshadri R."/>
            <person name="Myers G.S."/>
            <person name="Tettelin H."/>
            <person name="Eisen J.A."/>
            <person name="Heidelberg J.F."/>
            <person name="Dodson R.J."/>
            <person name="Davidsen T.M."/>
            <person name="DeBoy R.T."/>
            <person name="Fouts D.E."/>
            <person name="Haft D.H."/>
            <person name="Selengut J."/>
            <person name="Ren Q."/>
            <person name="Brinkac L.M."/>
            <person name="Madupu R."/>
            <person name="Kolonay J."/>
            <person name="Durkin S.A."/>
            <person name="Daugherty S.C."/>
            <person name="Shetty J."/>
            <person name="Shvartsbeyn A."/>
            <person name="Gebregeorgis E."/>
            <person name="Geer K."/>
            <person name="Tsegaye G."/>
            <person name="Malek J."/>
            <person name="Ayodeji B."/>
            <person name="Shatsman S."/>
            <person name="McLeod M.P."/>
            <person name="Smajs D."/>
            <person name="Howell J.K."/>
            <person name="Pal S."/>
            <person name="Amin A."/>
            <person name="Vashisth P."/>
            <person name="McNeill T.Z."/>
            <person name="Xiang Q."/>
            <person name="Sodergren E."/>
            <person name="Baca E."/>
            <person name="Weinstock G.M."/>
            <person name="Norris S.J."/>
            <person name="Fraser C.M."/>
            <person name="Paulsen I.T."/>
        </authorList>
    </citation>
    <scope>NUCLEOTIDE SEQUENCE [LARGE SCALE GENOMIC DNA]</scope>
    <source>
        <strain evidence="4">ATCC 35405 / DSM 14222 / CIP 103919 / JCM 8153 / KCTC 15104</strain>
    </source>
</reference>
<dbReference type="PANTHER" id="PTHR32060:SF22">
    <property type="entry name" value="CARBOXYL-TERMINAL-PROCESSING PEPTIDASE 3, CHLOROPLASTIC"/>
    <property type="match status" value="1"/>
</dbReference>
<dbReference type="InterPro" id="IPR005151">
    <property type="entry name" value="Tail-specific_protease"/>
</dbReference>
<organism evidence="3 4">
    <name type="scientific">Treponema denticola (strain ATCC 35405 / DSM 14222 / CIP 103919 / JCM 8153 / KCTC 15104)</name>
    <dbReference type="NCBI Taxonomy" id="243275"/>
    <lineage>
        <taxon>Bacteria</taxon>
        <taxon>Pseudomonadati</taxon>
        <taxon>Spirochaetota</taxon>
        <taxon>Spirochaetia</taxon>
        <taxon>Spirochaetales</taxon>
        <taxon>Treponemataceae</taxon>
        <taxon>Treponema</taxon>
    </lineage>
</organism>
<dbReference type="OrthoDB" id="6397760at2"/>
<dbReference type="AlphaFoldDB" id="Q73PS3"/>
<dbReference type="GO" id="GO:0004175">
    <property type="term" value="F:endopeptidase activity"/>
    <property type="evidence" value="ECO:0007669"/>
    <property type="project" value="TreeGrafter"/>
</dbReference>
<gene>
    <name evidence="3" type="ordered locus">TDE_0723</name>
</gene>
<dbReference type="PATRIC" id="fig|243275.7.peg.699"/>
<keyword evidence="1" id="KW-0812">Transmembrane</keyword>
<evidence type="ECO:0000259" key="2">
    <source>
        <dbReference type="Pfam" id="PF03572"/>
    </source>
</evidence>
<dbReference type="Proteomes" id="UP000008212">
    <property type="component" value="Chromosome"/>
</dbReference>
<dbReference type="HOGENOM" id="CLU_040161_0_0_12"/>
<dbReference type="Pfam" id="PF03572">
    <property type="entry name" value="Peptidase_S41"/>
    <property type="match status" value="1"/>
</dbReference>
<keyword evidence="1" id="KW-0472">Membrane</keyword>
<dbReference type="GO" id="GO:0008236">
    <property type="term" value="F:serine-type peptidase activity"/>
    <property type="evidence" value="ECO:0007669"/>
    <property type="project" value="InterPro"/>
</dbReference>
<feature type="domain" description="Tail specific protease" evidence="2">
    <location>
        <begin position="186"/>
        <end position="400"/>
    </location>
</feature>
<protein>
    <recommendedName>
        <fullName evidence="2">Tail specific protease domain-containing protein</fullName>
    </recommendedName>
</protein>
<accession>Q73PS3</accession>
<dbReference type="KEGG" id="tde:TDE_0723"/>
<keyword evidence="1" id="KW-1133">Transmembrane helix</keyword>
<dbReference type="InterPro" id="IPR029045">
    <property type="entry name" value="ClpP/crotonase-like_dom_sf"/>
</dbReference>
<dbReference type="SUPFAM" id="SSF52096">
    <property type="entry name" value="ClpP/crotonase"/>
    <property type="match status" value="1"/>
</dbReference>
<proteinExistence type="predicted"/>
<dbReference type="PANTHER" id="PTHR32060">
    <property type="entry name" value="TAIL-SPECIFIC PROTEASE"/>
    <property type="match status" value="1"/>
</dbReference>
<dbReference type="GO" id="GO:0006508">
    <property type="term" value="P:proteolysis"/>
    <property type="evidence" value="ECO:0007669"/>
    <property type="project" value="InterPro"/>
</dbReference>
<dbReference type="STRING" id="243275.TDE_0723"/>
<dbReference type="eggNOG" id="COG0793">
    <property type="taxonomic scope" value="Bacteria"/>
</dbReference>
<evidence type="ECO:0000256" key="1">
    <source>
        <dbReference type="SAM" id="Phobius"/>
    </source>
</evidence>
<dbReference type="RefSeq" id="WP_002681961.1">
    <property type="nucleotide sequence ID" value="NC_002967.9"/>
</dbReference>
<dbReference type="EMBL" id="AE017226">
    <property type="protein sequence ID" value="AAS11216.1"/>
    <property type="molecule type" value="Genomic_DNA"/>
</dbReference>
<dbReference type="Gene3D" id="3.90.226.10">
    <property type="entry name" value="2-enoyl-CoA Hydratase, Chain A, domain 1"/>
    <property type="match status" value="1"/>
</dbReference>
<dbReference type="GeneID" id="2740087"/>
<dbReference type="PaxDb" id="243275-TDE_0723"/>
<evidence type="ECO:0000313" key="4">
    <source>
        <dbReference type="Proteomes" id="UP000008212"/>
    </source>
</evidence>
<name>Q73PS3_TREDE</name>
<keyword evidence="4" id="KW-1185">Reference proteome</keyword>
<sequence>MKPDAKKKVEFFFICALVVLVISFFAFSIYLSKKEENGEFNFNSFKSGFISFEDCIADYEAFWDFIYNEYPFTEVCERKGADLKKIKEDGYKKIEYSAPIDSQNSYISFYAKLCEDITSRYFTGHLYPASISDYEYAMTVSDSYFKLYDVDLMNSFYRVKPSYSVNSLIGDRGVVKADTKIIEEGKIAYVRIDSFRKRGYAKEYIQYKKDMKKFFLDTEKYKHIIIDVSNNGGGDVKCYDSDILSYNNIGRNIQQRIYFLCSKNKYTELNPSFKNNQIDIKEVPNIKNANTKKNTIALYEEDAASFQELAPGYAPPKDRRYWLLISGKTASAADSLAGLCKASGFATLVGSNTGGLGHNGRHSPIYMMLPKSGLLIKFDPLYGLNSEGYCTDEFGTAPDIYNLPGKDALEACLEEIRKLGEKKNF</sequence>
<feature type="transmembrane region" description="Helical" evidence="1">
    <location>
        <begin position="12"/>
        <end position="31"/>
    </location>
</feature>